<dbReference type="GO" id="GO:0008017">
    <property type="term" value="F:microtubule binding"/>
    <property type="evidence" value="ECO:0007669"/>
    <property type="project" value="TreeGrafter"/>
</dbReference>
<dbReference type="EMBL" id="JAEHOE010000107">
    <property type="protein sequence ID" value="KAG2486777.1"/>
    <property type="molecule type" value="Genomic_DNA"/>
</dbReference>
<accession>A0A836BS49</accession>
<dbReference type="GO" id="GO:0005930">
    <property type="term" value="C:axoneme"/>
    <property type="evidence" value="ECO:0007669"/>
    <property type="project" value="TreeGrafter"/>
</dbReference>
<evidence type="ECO:0000259" key="3">
    <source>
        <dbReference type="Pfam" id="PF15927"/>
    </source>
</evidence>
<name>A0A836BS49_9CHLO</name>
<dbReference type="OrthoDB" id="297923at2759"/>
<feature type="domain" description="IC97/Casc1 N-terminal" evidence="3">
    <location>
        <begin position="309"/>
        <end position="366"/>
    </location>
</feature>
<dbReference type="GO" id="GO:0048487">
    <property type="term" value="F:beta-tubulin binding"/>
    <property type="evidence" value="ECO:0007669"/>
    <property type="project" value="TreeGrafter"/>
</dbReference>
<feature type="region of interest" description="Disordered" evidence="2">
    <location>
        <begin position="234"/>
        <end position="278"/>
    </location>
</feature>
<evidence type="ECO:0000313" key="4">
    <source>
        <dbReference type="EMBL" id="KAG2486777.1"/>
    </source>
</evidence>
<dbReference type="InterPro" id="IPR023247">
    <property type="entry name" value="IC97/Dnai7-like"/>
</dbReference>
<reference evidence="4" key="1">
    <citation type="journal article" date="2020" name="bioRxiv">
        <title>Comparative genomics of Chlamydomonas.</title>
        <authorList>
            <person name="Craig R.J."/>
            <person name="Hasan A.R."/>
            <person name="Ness R.W."/>
            <person name="Keightley P.D."/>
        </authorList>
    </citation>
    <scope>NUCLEOTIDE SEQUENCE</scope>
    <source>
        <strain evidence="4">CCAP 11/70</strain>
    </source>
</reference>
<organism evidence="4 5">
    <name type="scientific">Edaphochlamys debaryana</name>
    <dbReference type="NCBI Taxonomy" id="47281"/>
    <lineage>
        <taxon>Eukaryota</taxon>
        <taxon>Viridiplantae</taxon>
        <taxon>Chlorophyta</taxon>
        <taxon>core chlorophytes</taxon>
        <taxon>Chlorophyceae</taxon>
        <taxon>CS clade</taxon>
        <taxon>Chlamydomonadales</taxon>
        <taxon>Chlamydomonadales incertae sedis</taxon>
        <taxon>Edaphochlamys</taxon>
    </lineage>
</organism>
<sequence length="807" mass="85807">MPPKAPPAKGKGKKKKKTKEELEEERRQAEEAARLAEEERLRAEEAERQRLAELERQRLELLGQYLTVERARLEAEHAELDPLLRQFEHERVRSRTAAAEAADWDRFLRCVAVPAPRQRVAMAEALARLAEGAKEAESRELDEAFATCEECRTMLLECRQALLVARHGGAGSNSSTAEAAAARAAAAAAEAAALDAAAAAAAAAAASEPDPKAAAAAAEAKAKAEAEAKAKAEAAAAAEARSEAGDDAADGAATTAGSEAGDKVPLPSLSANPSTMTVGGAGAPPLSALASQVSVLGPPPTTEWAAALEGDLRALHGVIATRLDRLTAVVLHHCDEYANDKNEIQLGTTAGSFKWGVWVNTAKNPRLKVVEMPQLGVTLDIPKQIALANVALRVQHRSGPGSDETFTRCANHWMAVGGVLSVDLLALPPGAKKVRGWTLRQVTPLASNVQRVPYPIPPAGADPLTWQSEEEPPPLGVTAPLPPEVVLLQDPLQVGWWDEARSIWNTDGISDVSYDSSTNTFSFHTTHLAPLALVMSRTRLLPYKAWTVRPTGGRNGASAAITLECPSLDAQVIIEVGTSTATLTSPVWPQLQSLLGVPMAPLELLQALSDRGLHLLPEDRDAGAAGLVAKDWGAEEAMCRDLALLGGTFLMASSRWNQTAGPDECLARVSEVTDWEEGGRTLPHHALRIFEKEKEDGERRVLVVMRRGPKGVAFSDALDRREAYPALPGVGSVEAVQATAESIFGEIHSSVLSLLRGHFAAPGASESPLALRLACLPETLELARTTSPLFTATLADTMLALRLFSFS</sequence>
<dbReference type="PANTHER" id="PTHR20929">
    <property type="entry name" value="LUNG ADENOMA SUSCEPTIBILITY 1-RELATED"/>
    <property type="match status" value="1"/>
</dbReference>
<dbReference type="PANTHER" id="PTHR20929:SF11">
    <property type="entry name" value="DYNEIN AXONEMAL INTERMEDIATE CHAIN 7"/>
    <property type="match status" value="1"/>
</dbReference>
<protein>
    <recommendedName>
        <fullName evidence="3">IC97/Casc1 N-terminal domain-containing protein</fullName>
    </recommendedName>
</protein>
<evidence type="ECO:0000256" key="1">
    <source>
        <dbReference type="ARBA" id="ARBA00024332"/>
    </source>
</evidence>
<feature type="region of interest" description="Disordered" evidence="2">
    <location>
        <begin position="1"/>
        <end position="46"/>
    </location>
</feature>
<comment type="caution">
    <text evidence="4">The sequence shown here is derived from an EMBL/GenBank/DDBJ whole genome shotgun (WGS) entry which is preliminary data.</text>
</comment>
<dbReference type="InterPro" id="IPR031826">
    <property type="entry name" value="IC97/Casc1_N"/>
</dbReference>
<dbReference type="Proteomes" id="UP000612055">
    <property type="component" value="Unassembled WGS sequence"/>
</dbReference>
<evidence type="ECO:0000313" key="5">
    <source>
        <dbReference type="Proteomes" id="UP000612055"/>
    </source>
</evidence>
<feature type="compositionally biased region" description="Low complexity" evidence="2">
    <location>
        <begin position="250"/>
        <end position="259"/>
    </location>
</feature>
<feature type="compositionally biased region" description="Basic and acidic residues" evidence="2">
    <location>
        <begin position="18"/>
        <end position="46"/>
    </location>
</feature>
<dbReference type="AlphaFoldDB" id="A0A836BS49"/>
<comment type="similarity">
    <text evidence="1">Belongs to the DNAI7 family.</text>
</comment>
<keyword evidence="5" id="KW-1185">Reference proteome</keyword>
<evidence type="ECO:0000256" key="2">
    <source>
        <dbReference type="SAM" id="MobiDB-lite"/>
    </source>
</evidence>
<dbReference type="Pfam" id="PF15927">
    <property type="entry name" value="Casc1_N"/>
    <property type="match status" value="2"/>
</dbReference>
<proteinExistence type="inferred from homology"/>
<feature type="domain" description="IC97/Casc1 N-terminal" evidence="3">
    <location>
        <begin position="32"/>
        <end position="158"/>
    </location>
</feature>
<gene>
    <name evidence="4" type="ORF">HYH03_014576</name>
</gene>